<dbReference type="AlphaFoldDB" id="A0AAN6X1F5"/>
<keyword evidence="3" id="KW-1185">Reference proteome</keyword>
<organism evidence="2 3">
    <name type="scientific">Podospora australis</name>
    <dbReference type="NCBI Taxonomy" id="1536484"/>
    <lineage>
        <taxon>Eukaryota</taxon>
        <taxon>Fungi</taxon>
        <taxon>Dikarya</taxon>
        <taxon>Ascomycota</taxon>
        <taxon>Pezizomycotina</taxon>
        <taxon>Sordariomycetes</taxon>
        <taxon>Sordariomycetidae</taxon>
        <taxon>Sordariales</taxon>
        <taxon>Podosporaceae</taxon>
        <taxon>Podospora</taxon>
    </lineage>
</organism>
<comment type="caution">
    <text evidence="2">The sequence shown here is derived from an EMBL/GenBank/DDBJ whole genome shotgun (WGS) entry which is preliminary data.</text>
</comment>
<reference evidence="2" key="1">
    <citation type="journal article" date="2023" name="Mol. Phylogenet. Evol.">
        <title>Genome-scale phylogeny and comparative genomics of the fungal order Sordariales.</title>
        <authorList>
            <person name="Hensen N."/>
            <person name="Bonometti L."/>
            <person name="Westerberg I."/>
            <person name="Brannstrom I.O."/>
            <person name="Guillou S."/>
            <person name="Cros-Aarteil S."/>
            <person name="Calhoun S."/>
            <person name="Haridas S."/>
            <person name="Kuo A."/>
            <person name="Mondo S."/>
            <person name="Pangilinan J."/>
            <person name="Riley R."/>
            <person name="LaButti K."/>
            <person name="Andreopoulos B."/>
            <person name="Lipzen A."/>
            <person name="Chen C."/>
            <person name="Yan M."/>
            <person name="Daum C."/>
            <person name="Ng V."/>
            <person name="Clum A."/>
            <person name="Steindorff A."/>
            <person name="Ohm R.A."/>
            <person name="Martin F."/>
            <person name="Silar P."/>
            <person name="Natvig D.O."/>
            <person name="Lalanne C."/>
            <person name="Gautier V."/>
            <person name="Ament-Velasquez S.L."/>
            <person name="Kruys A."/>
            <person name="Hutchinson M.I."/>
            <person name="Powell A.J."/>
            <person name="Barry K."/>
            <person name="Miller A.N."/>
            <person name="Grigoriev I.V."/>
            <person name="Debuchy R."/>
            <person name="Gladieux P."/>
            <person name="Hiltunen Thoren M."/>
            <person name="Johannesson H."/>
        </authorList>
    </citation>
    <scope>NUCLEOTIDE SEQUENCE</scope>
    <source>
        <strain evidence="2">PSN309</strain>
    </source>
</reference>
<feature type="region of interest" description="Disordered" evidence="1">
    <location>
        <begin position="84"/>
        <end position="113"/>
    </location>
</feature>
<reference evidence="2" key="2">
    <citation type="submission" date="2023-05" db="EMBL/GenBank/DDBJ databases">
        <authorList>
            <consortium name="Lawrence Berkeley National Laboratory"/>
            <person name="Steindorff A."/>
            <person name="Hensen N."/>
            <person name="Bonometti L."/>
            <person name="Westerberg I."/>
            <person name="Brannstrom I.O."/>
            <person name="Guillou S."/>
            <person name="Cros-Aarteil S."/>
            <person name="Calhoun S."/>
            <person name="Haridas S."/>
            <person name="Kuo A."/>
            <person name="Mondo S."/>
            <person name="Pangilinan J."/>
            <person name="Riley R."/>
            <person name="Labutti K."/>
            <person name="Andreopoulos B."/>
            <person name="Lipzen A."/>
            <person name="Chen C."/>
            <person name="Yanf M."/>
            <person name="Daum C."/>
            <person name="Ng V."/>
            <person name="Clum A."/>
            <person name="Ohm R."/>
            <person name="Martin F."/>
            <person name="Silar P."/>
            <person name="Natvig D."/>
            <person name="Lalanne C."/>
            <person name="Gautier V."/>
            <person name="Ament-Velasquez S.L."/>
            <person name="Kruys A."/>
            <person name="Hutchinson M.I."/>
            <person name="Powell A.J."/>
            <person name="Barry K."/>
            <person name="Miller A.N."/>
            <person name="Grigoriev I.V."/>
            <person name="Debuchy R."/>
            <person name="Gladieux P."/>
            <person name="Thoren M.H."/>
            <person name="Johannesson H."/>
        </authorList>
    </citation>
    <scope>NUCLEOTIDE SEQUENCE</scope>
    <source>
        <strain evidence="2">PSN309</strain>
    </source>
</reference>
<name>A0AAN6X1F5_9PEZI</name>
<protein>
    <submittedName>
        <fullName evidence="2">Uncharacterized protein</fullName>
    </submittedName>
</protein>
<evidence type="ECO:0000313" key="2">
    <source>
        <dbReference type="EMBL" id="KAK4191876.1"/>
    </source>
</evidence>
<evidence type="ECO:0000256" key="1">
    <source>
        <dbReference type="SAM" id="MobiDB-lite"/>
    </source>
</evidence>
<proteinExistence type="predicted"/>
<evidence type="ECO:0000313" key="3">
    <source>
        <dbReference type="Proteomes" id="UP001302126"/>
    </source>
</evidence>
<gene>
    <name evidence="2" type="ORF">QBC35DRAFT_486219</name>
</gene>
<dbReference type="EMBL" id="MU864357">
    <property type="protein sequence ID" value="KAK4191876.1"/>
    <property type="molecule type" value="Genomic_DNA"/>
</dbReference>
<dbReference type="Proteomes" id="UP001302126">
    <property type="component" value="Unassembled WGS sequence"/>
</dbReference>
<accession>A0AAN6X1F5</accession>
<sequence>MDKLLHMQNEQDWKAKCNNNRTAVYLAAAKDRLFAGVLKRDAWKHCFVCICYYRRFCFFRCSQWMELSLGRSLEEVSFPKSTDRYDKQRRAKKKRKEEGKKQHNKSPTRLIGENHQGPPFHLSPFRSVPTVGFLPSSLHRSMDFFLYAIQVAGANSRSRRSTVDSWIAGAIDSVVRGPGCRSSSLFSLFFLLDRRHDRIFRSRMSQFYGEQWSWKLVPRSVLAEQPRKRAGQGSHATVQRQQQRDENPAVCSYGCCLH</sequence>